<feature type="domain" description="HTH cro/C1-type" evidence="1">
    <location>
        <begin position="5"/>
        <end position="60"/>
    </location>
</feature>
<dbReference type="GO" id="GO:0003677">
    <property type="term" value="F:DNA binding"/>
    <property type="evidence" value="ECO:0007669"/>
    <property type="project" value="InterPro"/>
</dbReference>
<dbReference type="CDD" id="cd00093">
    <property type="entry name" value="HTH_XRE"/>
    <property type="match status" value="1"/>
</dbReference>
<dbReference type="SMART" id="SM00530">
    <property type="entry name" value="HTH_XRE"/>
    <property type="match status" value="1"/>
</dbReference>
<dbReference type="InterPro" id="IPR010982">
    <property type="entry name" value="Lambda_DNA-bd_dom_sf"/>
</dbReference>
<comment type="caution">
    <text evidence="2">The sequence shown here is derived from an EMBL/GenBank/DDBJ whole genome shotgun (WGS) entry which is preliminary data.</text>
</comment>
<dbReference type="InterPro" id="IPR001387">
    <property type="entry name" value="Cro/C1-type_HTH"/>
</dbReference>
<gene>
    <name evidence="2" type="ORF">EUAN_08540</name>
</gene>
<accession>A0A1S1V9J3</accession>
<evidence type="ECO:0000259" key="1">
    <source>
        <dbReference type="PROSITE" id="PS50943"/>
    </source>
</evidence>
<name>A0A1S1V9J3_9FIRM</name>
<dbReference type="Pfam" id="PF13443">
    <property type="entry name" value="HTH_26"/>
    <property type="match status" value="1"/>
</dbReference>
<dbReference type="EMBL" id="MKIE01000002">
    <property type="protein sequence ID" value="OHW63070.1"/>
    <property type="molecule type" value="Genomic_DNA"/>
</dbReference>
<dbReference type="PANTHER" id="PTHR37301:SF1">
    <property type="entry name" value="DNA-BINDING PROTEIN"/>
    <property type="match status" value="1"/>
</dbReference>
<sequence>MQMNLKELLEKEGKSVYWLKHETNISHGTIYKMVNNETKMISFDNLEKICKALKCTPNDVFGYKV</sequence>
<dbReference type="SUPFAM" id="SSF47413">
    <property type="entry name" value="lambda repressor-like DNA-binding domains"/>
    <property type="match status" value="1"/>
</dbReference>
<keyword evidence="3" id="KW-1185">Reference proteome</keyword>
<evidence type="ECO:0000313" key="3">
    <source>
        <dbReference type="Proteomes" id="UP000180254"/>
    </source>
</evidence>
<dbReference type="OrthoDB" id="9804186at2"/>
<protein>
    <submittedName>
        <fullName evidence="2">Helix-turn-helix protein</fullName>
    </submittedName>
</protein>
<organism evidence="2 3">
    <name type="scientific">Andreesenia angusta</name>
    <dbReference type="NCBI Taxonomy" id="39480"/>
    <lineage>
        <taxon>Bacteria</taxon>
        <taxon>Bacillati</taxon>
        <taxon>Bacillota</taxon>
        <taxon>Tissierellia</taxon>
        <taxon>Tissierellales</taxon>
        <taxon>Gottschalkiaceae</taxon>
        <taxon>Andreesenia</taxon>
    </lineage>
</organism>
<dbReference type="Proteomes" id="UP000180254">
    <property type="component" value="Unassembled WGS sequence"/>
</dbReference>
<dbReference type="PROSITE" id="PS50943">
    <property type="entry name" value="HTH_CROC1"/>
    <property type="match status" value="1"/>
</dbReference>
<dbReference type="AlphaFoldDB" id="A0A1S1V9J3"/>
<proteinExistence type="predicted"/>
<dbReference type="STRING" id="39480.EUAN_08540"/>
<dbReference type="Gene3D" id="1.10.260.40">
    <property type="entry name" value="lambda repressor-like DNA-binding domains"/>
    <property type="match status" value="1"/>
</dbReference>
<dbReference type="PANTHER" id="PTHR37301">
    <property type="entry name" value="DNA-BINDING PROTEIN-RELATED"/>
    <property type="match status" value="1"/>
</dbReference>
<reference evidence="2 3" key="1">
    <citation type="submission" date="2016-09" db="EMBL/GenBank/DDBJ databases">
        <title>Genome sequence of Eubacterium angustum.</title>
        <authorList>
            <person name="Poehlein A."/>
            <person name="Daniel R."/>
        </authorList>
    </citation>
    <scope>NUCLEOTIDE SEQUENCE [LARGE SCALE GENOMIC DNA]</scope>
    <source>
        <strain evidence="2 3">DSM 1989</strain>
    </source>
</reference>
<evidence type="ECO:0000313" key="2">
    <source>
        <dbReference type="EMBL" id="OHW63070.1"/>
    </source>
</evidence>